<dbReference type="Proteomes" id="UP001341281">
    <property type="component" value="Chromosome 01"/>
</dbReference>
<evidence type="ECO:0000313" key="4">
    <source>
        <dbReference type="Proteomes" id="UP001341281"/>
    </source>
</evidence>
<evidence type="ECO:0000313" key="3">
    <source>
        <dbReference type="EMBL" id="WVZ50675.1"/>
    </source>
</evidence>
<keyword evidence="2" id="KW-0732">Signal</keyword>
<feature type="compositionally biased region" description="Basic and acidic residues" evidence="1">
    <location>
        <begin position="92"/>
        <end position="104"/>
    </location>
</feature>
<name>A0AAQ3PIR6_PASNO</name>
<feature type="chain" id="PRO_5042896855" evidence="2">
    <location>
        <begin position="31"/>
        <end position="104"/>
    </location>
</feature>
<dbReference type="PANTHER" id="PTHR33474:SF34">
    <property type="match status" value="1"/>
</dbReference>
<organism evidence="3 4">
    <name type="scientific">Paspalum notatum var. saurae</name>
    <dbReference type="NCBI Taxonomy" id="547442"/>
    <lineage>
        <taxon>Eukaryota</taxon>
        <taxon>Viridiplantae</taxon>
        <taxon>Streptophyta</taxon>
        <taxon>Embryophyta</taxon>
        <taxon>Tracheophyta</taxon>
        <taxon>Spermatophyta</taxon>
        <taxon>Magnoliopsida</taxon>
        <taxon>Liliopsida</taxon>
        <taxon>Poales</taxon>
        <taxon>Poaceae</taxon>
        <taxon>PACMAD clade</taxon>
        <taxon>Panicoideae</taxon>
        <taxon>Andropogonodae</taxon>
        <taxon>Paspaleae</taxon>
        <taxon>Paspalinae</taxon>
        <taxon>Paspalum</taxon>
    </lineage>
</organism>
<dbReference type="PANTHER" id="PTHR33474">
    <property type="entry name" value="TRANSMEMBRANE PROTEIN"/>
    <property type="match status" value="1"/>
</dbReference>
<evidence type="ECO:0000256" key="2">
    <source>
        <dbReference type="SAM" id="SignalP"/>
    </source>
</evidence>
<gene>
    <name evidence="3" type="ORF">U9M48_001907</name>
</gene>
<dbReference type="EMBL" id="CP144745">
    <property type="protein sequence ID" value="WVZ50675.1"/>
    <property type="molecule type" value="Genomic_DNA"/>
</dbReference>
<proteinExistence type="predicted"/>
<reference evidence="3 4" key="1">
    <citation type="submission" date="2024-02" db="EMBL/GenBank/DDBJ databases">
        <title>High-quality chromosome-scale genome assembly of Pensacola bahiagrass (Paspalum notatum Flugge var. saurae).</title>
        <authorList>
            <person name="Vega J.M."/>
            <person name="Podio M."/>
            <person name="Orjuela J."/>
            <person name="Siena L.A."/>
            <person name="Pessino S.C."/>
            <person name="Combes M.C."/>
            <person name="Mariac C."/>
            <person name="Albertini E."/>
            <person name="Pupilli F."/>
            <person name="Ortiz J.P.A."/>
            <person name="Leblanc O."/>
        </authorList>
    </citation>
    <scope>NUCLEOTIDE SEQUENCE [LARGE SCALE GENOMIC DNA]</scope>
    <source>
        <strain evidence="3">R1</strain>
        <tissue evidence="3">Leaf</tissue>
    </source>
</reference>
<accession>A0AAQ3PIR6</accession>
<feature type="signal peptide" evidence="2">
    <location>
        <begin position="1"/>
        <end position="30"/>
    </location>
</feature>
<feature type="region of interest" description="Disordered" evidence="1">
    <location>
        <begin position="68"/>
        <end position="104"/>
    </location>
</feature>
<sequence length="104" mass="10764">MANRQPAMRLAAVVTLALCCCLIHAPSATAAAAAFPPEGLEVMQQDTRAAPAACSADNQAVLTPGKVEAAGDGAGGRMDFELVEDYPGSGANDRHSPWGQERRN</sequence>
<protein>
    <submittedName>
        <fullName evidence="3">Uncharacterized protein</fullName>
    </submittedName>
</protein>
<evidence type="ECO:0000256" key="1">
    <source>
        <dbReference type="SAM" id="MobiDB-lite"/>
    </source>
</evidence>
<keyword evidence="4" id="KW-1185">Reference proteome</keyword>
<dbReference type="AlphaFoldDB" id="A0AAQ3PIR6"/>